<feature type="compositionally biased region" description="Low complexity" evidence="3">
    <location>
        <begin position="1565"/>
        <end position="1579"/>
    </location>
</feature>
<evidence type="ECO:0000313" key="7">
    <source>
        <dbReference type="Proteomes" id="UP001219934"/>
    </source>
</evidence>
<dbReference type="CDD" id="cd01450">
    <property type="entry name" value="vWFA_subfamily_ECM"/>
    <property type="match status" value="1"/>
</dbReference>
<dbReference type="SMART" id="SM00060">
    <property type="entry name" value="FN3"/>
    <property type="match status" value="5"/>
</dbReference>
<feature type="region of interest" description="Disordered" evidence="3">
    <location>
        <begin position="1233"/>
        <end position="1274"/>
    </location>
</feature>
<dbReference type="InterPro" id="IPR003961">
    <property type="entry name" value="FN3_dom"/>
</dbReference>
<keyword evidence="7" id="KW-1185">Reference proteome</keyword>
<dbReference type="InterPro" id="IPR013783">
    <property type="entry name" value="Ig-like_fold"/>
</dbReference>
<feature type="compositionally biased region" description="Basic and acidic residues" evidence="3">
    <location>
        <begin position="1234"/>
        <end position="1250"/>
    </location>
</feature>
<feature type="domain" description="VWFA" evidence="4">
    <location>
        <begin position="485"/>
        <end position="660"/>
    </location>
</feature>
<feature type="compositionally biased region" description="Gly residues" evidence="3">
    <location>
        <begin position="827"/>
        <end position="839"/>
    </location>
</feature>
<proteinExistence type="predicted"/>
<feature type="compositionally biased region" description="Low complexity" evidence="3">
    <location>
        <begin position="1739"/>
        <end position="1753"/>
    </location>
</feature>
<keyword evidence="2" id="KW-0272">Extracellular matrix</keyword>
<accession>A0AAD6AND9</accession>
<evidence type="ECO:0000313" key="6">
    <source>
        <dbReference type="EMBL" id="KAJ4928021.1"/>
    </source>
</evidence>
<evidence type="ECO:0000259" key="4">
    <source>
        <dbReference type="PROSITE" id="PS50234"/>
    </source>
</evidence>
<dbReference type="GO" id="GO:0005615">
    <property type="term" value="C:extracellular space"/>
    <property type="evidence" value="ECO:0007669"/>
    <property type="project" value="TreeGrafter"/>
</dbReference>
<dbReference type="SUPFAM" id="SSF53300">
    <property type="entry name" value="vWA-like"/>
    <property type="match status" value="1"/>
</dbReference>
<keyword evidence="2" id="KW-0964">Secreted</keyword>
<evidence type="ECO:0000256" key="3">
    <source>
        <dbReference type="SAM" id="MobiDB-lite"/>
    </source>
</evidence>
<feature type="region of interest" description="Disordered" evidence="3">
    <location>
        <begin position="674"/>
        <end position="994"/>
    </location>
</feature>
<feature type="compositionally biased region" description="Basic and acidic residues" evidence="3">
    <location>
        <begin position="1166"/>
        <end position="1180"/>
    </location>
</feature>
<feature type="region of interest" description="Disordered" evidence="3">
    <location>
        <begin position="1023"/>
        <end position="1180"/>
    </location>
</feature>
<sequence length="1897" mass="194010">MKLYTLFDGREEATPVSTLNREEQPVGRVSNLRVVESLGSTVRLGWTGVAGATQYRIIILNKAGGSEEIRNIPGNQTTLDLRDLTVGVSYGVSVTALVGENEGDPVTVYIKPEQGIGRVTNLRVTNANSRRIRIGWTGAAGATGYRVTWRQGNSGEQSRILGAEVTSFTMDGLQPGEDLVVGVATVVDQRVGEVVTLTSQTNPNVGSVAALRIVDVTSQGIRIAWSRSSRATGYRVTWRSDDGVETTRNVAADVSSYTIDGLQSDSAYSVLVSSLTGSREGSPSTLSFKTESDNSVIGTVTSLQVQEARGEVVRVTWVGVQGATSYRVSWRRTDGGAERSQLVAGDVTAVDLDQLDQGAQYEVRVMALVQNREGTPVSVRVTTPGSPSPPSRTTTLRVAEVTRDSVRLGWTPLPGATGYILRWRDERDIGPGLSVTLPAASNFYQVTGLRLGRRYRFTVQPTFANGLGTESSLDERTVCVGGRLDLVFVVPASSDRSSLARPLRELLASAAGSLNTIGSRDSQVGVVVYGYRPKTWFPLSRHSRYDTLLQQIQSTPFDESPGNNIGEAVTYTRQYLLTPSVGRRPRVPGAVVIIADRNSADNLTLAALGLRATGVGVTVLAVGIDQANTEELRRAVTDGSTQNILYTRDAAQLDTLHTDLADLLCGIARIPDVGPGPEQCTVQCPQGERGRDGTDGRKGDPGRDGLPGREGPIGPEGRPGPPGQTITVDPSEGVKGEKGERGFPGIDGSSGLPGRPGSSGSGGLPGSQGIPGIRGDPGQIGGTGSLGPTGAKGERGEPGSAISGGGLPGRKGEPGLPGIPGSLGRPGSNGGKGGPGVPGTPGQEGRAGLPGTPGLSIQAVLTNGDRGNPGDRGLPGVGSGVAVKGEKGSPGTPASAGTPGLRGLPGPQGSKGDKGDGGDGKAGPAGRQGEPGGPGRLNTVGPRGPTGENWWQGKGDRGQPGEAGSQGDRGERGLNGETGERGDPGKPGLAGTTGLRGFARAHWSHRRKGKRWCTWRAWQKCSRFGRKERDQGDRGLSGSDGERGDKGDLGQKGEKGSSGSGGSAVGSKGEPGERGLAGLSGRRVGKGTPGEPGENGENGRSGIPGRAGLPGKGGDRGEKGGIWTSGEVGRKRTEGLAGQPGRLGEKGDLGDPGESGRNGSPGHAGLRGDKENWVPKGLQDHQEKWLTSREKRGMLATQESTAAKVRKAKRGLPELQAYEALRDNGDLQAQEVMQGKEERLERREKGELPDGKPGAAGPPGQRGDAGKQGDHGRDAKQVEMATWFCWQKWARMVSPVKMAERVIKEKWEQLQEMAGTERKETGALLGRLDPLALRGLLAYLAALVLPDRWCMSKELQPHRSQAHRGPQEPLAYLGSPELWEAEGIEVHLASKGDPGEDGAPGKPGTTVDVQRALSSLGIQVSDLKVVVDRKDTPLAPTVQKAAKGDKGDGGEPGLRGPSGADGSRGFQGERGSKGDQGERGILGNPGPPGRAIGERGPQGPSGHAGESGKPGIPGVPGRAGELGEAGRPGDKGDRAEKGDKGESGKIGLTGLAGPAGQKGASAESVLVGPPGARGPPGVVGHKGEPGAAGLPGPQGERGFVGSRGDKGDRGQSGDNGRDGSQGTPGELGKPGQDGKPGMPGFPGVLGRPGNPGEPGMRGPTGPMGPNGLPGPSGVKGNQGEPGVGVKGPPGAQGSTGLPGPAGPPELWVLRAPQDCQDRWVKLGIAGPPGLGGLKGEQGDSGPPGKAVAGPPGLKGERGLSGQTLPGTAGERGLLGEKGNRGDKGAGGNKGERGVDGEAGDPGEDGAQGSSGSKGDKGEKGIGQAGPPGRDGPQGLKGDPGLPGPAGPPGLQGKAGNTGPPGLRGEIGQLGPPGPPGERVSGVADFTILHAICFNAGG</sequence>
<dbReference type="InterPro" id="IPR036116">
    <property type="entry name" value="FN3_sf"/>
</dbReference>
<reference evidence="6" key="1">
    <citation type="submission" date="2022-11" db="EMBL/GenBank/DDBJ databases">
        <title>Chromosome-level genome of Pogonophryne albipinna.</title>
        <authorList>
            <person name="Jo E."/>
        </authorList>
    </citation>
    <scope>NUCLEOTIDE SEQUENCE</scope>
    <source>
        <strain evidence="6">SGF0006</strain>
        <tissue evidence="6">Muscle</tissue>
    </source>
</reference>
<dbReference type="InterPro" id="IPR050149">
    <property type="entry name" value="Collagen_superfamily"/>
</dbReference>
<feature type="compositionally biased region" description="Basic and acidic residues" evidence="3">
    <location>
        <begin position="968"/>
        <end position="984"/>
    </location>
</feature>
<feature type="compositionally biased region" description="Basic and acidic residues" evidence="3">
    <location>
        <begin position="1773"/>
        <end position="1795"/>
    </location>
</feature>
<gene>
    <name evidence="6" type="ORF">JOQ06_015821</name>
</gene>
<evidence type="ECO:0008006" key="8">
    <source>
        <dbReference type="Google" id="ProtNLM"/>
    </source>
</evidence>
<feature type="domain" description="Fibronectin type-III" evidence="5">
    <location>
        <begin position="28"/>
        <end position="113"/>
    </location>
</feature>
<dbReference type="InterPro" id="IPR002035">
    <property type="entry name" value="VWF_A"/>
</dbReference>
<comment type="subcellular location">
    <subcellularLocation>
        <location evidence="1">Secreted</location>
        <location evidence="1">Extracellular space</location>
        <location evidence="1">Extracellular matrix</location>
    </subcellularLocation>
</comment>
<protein>
    <recommendedName>
        <fullName evidence="8">Collagen alpha-1(VII) chain</fullName>
    </recommendedName>
</protein>
<name>A0AAD6AND9_9TELE</name>
<dbReference type="PANTHER" id="PTHR24023">
    <property type="entry name" value="COLLAGEN ALPHA"/>
    <property type="match status" value="1"/>
</dbReference>
<dbReference type="Gene3D" id="2.60.40.10">
    <property type="entry name" value="Immunoglobulins"/>
    <property type="match status" value="5"/>
</dbReference>
<organism evidence="6 7">
    <name type="scientific">Pogonophryne albipinna</name>
    <dbReference type="NCBI Taxonomy" id="1090488"/>
    <lineage>
        <taxon>Eukaryota</taxon>
        <taxon>Metazoa</taxon>
        <taxon>Chordata</taxon>
        <taxon>Craniata</taxon>
        <taxon>Vertebrata</taxon>
        <taxon>Euteleostomi</taxon>
        <taxon>Actinopterygii</taxon>
        <taxon>Neopterygii</taxon>
        <taxon>Teleostei</taxon>
        <taxon>Neoteleostei</taxon>
        <taxon>Acanthomorphata</taxon>
        <taxon>Eupercaria</taxon>
        <taxon>Perciformes</taxon>
        <taxon>Notothenioidei</taxon>
        <taxon>Pogonophryne</taxon>
    </lineage>
</organism>
<feature type="domain" description="Fibronectin type-III" evidence="5">
    <location>
        <begin position="207"/>
        <end position="295"/>
    </location>
</feature>
<dbReference type="CDD" id="cd00063">
    <property type="entry name" value="FN3"/>
    <property type="match status" value="5"/>
</dbReference>
<dbReference type="EMBL" id="JAPTMU010000018">
    <property type="protein sequence ID" value="KAJ4928021.1"/>
    <property type="molecule type" value="Genomic_DNA"/>
</dbReference>
<dbReference type="PROSITE" id="PS50234">
    <property type="entry name" value="VWFA"/>
    <property type="match status" value="1"/>
</dbReference>
<feature type="compositionally biased region" description="Basic and acidic residues" evidence="3">
    <location>
        <begin position="1040"/>
        <end position="1055"/>
    </location>
</feature>
<feature type="domain" description="Fibronectin type-III" evidence="5">
    <location>
        <begin position="389"/>
        <end position="481"/>
    </location>
</feature>
<feature type="compositionally biased region" description="Low complexity" evidence="3">
    <location>
        <begin position="1251"/>
        <end position="1262"/>
    </location>
</feature>
<comment type="caution">
    <text evidence="6">The sequence shown here is derived from an EMBL/GenBank/DDBJ whole genome shotgun (WGS) entry which is preliminary data.</text>
</comment>
<dbReference type="Pfam" id="PF01391">
    <property type="entry name" value="Collagen"/>
    <property type="match status" value="2"/>
</dbReference>
<feature type="compositionally biased region" description="Basic and acidic residues" evidence="3">
    <location>
        <begin position="1603"/>
        <end position="1617"/>
    </location>
</feature>
<dbReference type="SUPFAM" id="SSF49265">
    <property type="entry name" value="Fibronectin type III"/>
    <property type="match status" value="3"/>
</dbReference>
<feature type="compositionally biased region" description="Gly residues" evidence="3">
    <location>
        <begin position="778"/>
        <end position="787"/>
    </location>
</feature>
<dbReference type="PROSITE" id="PS50853">
    <property type="entry name" value="FN3"/>
    <property type="match status" value="5"/>
</dbReference>
<feature type="compositionally biased region" description="Basic and acidic residues" evidence="3">
    <location>
        <begin position="688"/>
        <end position="707"/>
    </location>
</feature>
<dbReference type="FunFam" id="2.60.40.10:FF:000307">
    <property type="entry name" value="collagen alpha-1(VII) chain isoform X1"/>
    <property type="match status" value="4"/>
</dbReference>
<dbReference type="Pfam" id="PF00041">
    <property type="entry name" value="fn3"/>
    <property type="match status" value="5"/>
</dbReference>
<dbReference type="Proteomes" id="UP001219934">
    <property type="component" value="Unassembled WGS sequence"/>
</dbReference>
<feature type="compositionally biased region" description="Low complexity" evidence="3">
    <location>
        <begin position="814"/>
        <end position="826"/>
    </location>
</feature>
<feature type="compositionally biased region" description="Basic and acidic residues" evidence="3">
    <location>
        <begin position="1264"/>
        <end position="1274"/>
    </location>
</feature>
<feature type="region of interest" description="Disordered" evidence="3">
    <location>
        <begin position="1436"/>
        <end position="1707"/>
    </location>
</feature>
<feature type="compositionally biased region" description="Gly residues" evidence="3">
    <location>
        <begin position="757"/>
        <end position="766"/>
    </location>
</feature>
<feature type="compositionally biased region" description="Low complexity" evidence="3">
    <location>
        <begin position="1653"/>
        <end position="1666"/>
    </location>
</feature>
<evidence type="ECO:0000259" key="5">
    <source>
        <dbReference type="PROSITE" id="PS50853"/>
    </source>
</evidence>
<dbReference type="GO" id="GO:0031012">
    <property type="term" value="C:extracellular matrix"/>
    <property type="evidence" value="ECO:0007669"/>
    <property type="project" value="TreeGrafter"/>
</dbReference>
<feature type="region of interest" description="Disordered" evidence="3">
    <location>
        <begin position="1730"/>
        <end position="1880"/>
    </location>
</feature>
<evidence type="ECO:0000256" key="1">
    <source>
        <dbReference type="ARBA" id="ARBA00004498"/>
    </source>
</evidence>
<dbReference type="InterPro" id="IPR008160">
    <property type="entry name" value="Collagen"/>
</dbReference>
<dbReference type="Gene3D" id="3.40.50.410">
    <property type="entry name" value="von Willebrand factor, type A domain"/>
    <property type="match status" value="1"/>
</dbReference>
<evidence type="ECO:0000256" key="2">
    <source>
        <dbReference type="ARBA" id="ARBA00022530"/>
    </source>
</evidence>
<feature type="domain" description="Fibronectin type-III" evidence="5">
    <location>
        <begin position="118"/>
        <end position="205"/>
    </location>
</feature>
<dbReference type="Pfam" id="PF00092">
    <property type="entry name" value="VWA"/>
    <property type="match status" value="1"/>
</dbReference>
<dbReference type="InterPro" id="IPR036465">
    <property type="entry name" value="vWFA_dom_sf"/>
</dbReference>
<dbReference type="SMART" id="SM00327">
    <property type="entry name" value="VWA"/>
    <property type="match status" value="1"/>
</dbReference>
<feature type="compositionally biased region" description="Low complexity" evidence="3">
    <location>
        <begin position="1830"/>
        <end position="1839"/>
    </location>
</feature>
<feature type="domain" description="Fibronectin type-III" evidence="5">
    <location>
        <begin position="299"/>
        <end position="387"/>
    </location>
</feature>
<feature type="compositionally biased region" description="Basic and acidic residues" evidence="3">
    <location>
        <begin position="732"/>
        <end position="741"/>
    </location>
</feature>
<feature type="compositionally biased region" description="Basic and acidic residues" evidence="3">
    <location>
        <begin position="1527"/>
        <end position="1543"/>
    </location>
</feature>
<dbReference type="PANTHER" id="PTHR24023:SF1082">
    <property type="entry name" value="COLLAGEN TRIPLE HELIX REPEAT"/>
    <property type="match status" value="1"/>
</dbReference>